<dbReference type="InterPro" id="IPR001667">
    <property type="entry name" value="DDH_dom"/>
</dbReference>
<dbReference type="Pfam" id="PF01368">
    <property type="entry name" value="DHH"/>
    <property type="match status" value="1"/>
</dbReference>
<dbReference type="SUPFAM" id="SSF64182">
    <property type="entry name" value="DHH phosphoesterases"/>
    <property type="match status" value="1"/>
</dbReference>
<proteinExistence type="inferred from homology"/>
<reference evidence="9 10" key="1">
    <citation type="submission" date="2019-04" db="EMBL/GenBank/DDBJ databases">
        <title>Isachenkonia alkalipeptolytica gen. nov. sp. nov. a new anaerobic, alkiliphilic organothrophic bacterium capable to reduce synthesized ferrihydrite isolated from a soda lake.</title>
        <authorList>
            <person name="Toshchakov S.V."/>
            <person name="Zavarzina D.G."/>
            <person name="Zhilina T.N."/>
            <person name="Kostrikina N.A."/>
            <person name="Kublanov I.V."/>
        </authorList>
    </citation>
    <scope>NUCLEOTIDE SEQUENCE [LARGE SCALE GENOMIC DNA]</scope>
    <source>
        <strain evidence="9 10">Z-1701</strain>
    </source>
</reference>
<evidence type="ECO:0000256" key="5">
    <source>
        <dbReference type="ARBA" id="ARBA00022839"/>
    </source>
</evidence>
<dbReference type="Gene3D" id="3.10.310.30">
    <property type="match status" value="1"/>
</dbReference>
<organism evidence="9 10">
    <name type="scientific">Isachenkonia alkalipeptolytica</name>
    <dbReference type="NCBI Taxonomy" id="2565777"/>
    <lineage>
        <taxon>Bacteria</taxon>
        <taxon>Bacillati</taxon>
        <taxon>Bacillota</taxon>
        <taxon>Clostridia</taxon>
        <taxon>Eubacteriales</taxon>
        <taxon>Clostridiaceae</taxon>
        <taxon>Isachenkonia</taxon>
    </lineage>
</organism>
<evidence type="ECO:0000256" key="4">
    <source>
        <dbReference type="ARBA" id="ARBA00022801"/>
    </source>
</evidence>
<dbReference type="Proteomes" id="UP000449710">
    <property type="component" value="Unassembled WGS sequence"/>
</dbReference>
<dbReference type="PANTHER" id="PTHR30255:SF2">
    <property type="entry name" value="SINGLE-STRANDED-DNA-SPECIFIC EXONUCLEASE RECJ"/>
    <property type="match status" value="1"/>
</dbReference>
<dbReference type="NCBIfam" id="TIGR00644">
    <property type="entry name" value="recJ"/>
    <property type="match status" value="1"/>
</dbReference>
<keyword evidence="10" id="KW-1185">Reference proteome</keyword>
<dbReference type="EMBL" id="SUMG01000005">
    <property type="protein sequence ID" value="NBG87977.1"/>
    <property type="molecule type" value="Genomic_DNA"/>
</dbReference>
<dbReference type="RefSeq" id="WP_160720025.1">
    <property type="nucleotide sequence ID" value="NZ_SUMG01000005.1"/>
</dbReference>
<protein>
    <recommendedName>
        <fullName evidence="2">Single-stranded-DNA-specific exonuclease RecJ</fullName>
    </recommendedName>
</protein>
<dbReference type="Gene3D" id="3.90.1640.30">
    <property type="match status" value="1"/>
</dbReference>
<comment type="similarity">
    <text evidence="1">Belongs to the RecJ family.</text>
</comment>
<dbReference type="GO" id="GO:0006310">
    <property type="term" value="P:DNA recombination"/>
    <property type="evidence" value="ECO:0007669"/>
    <property type="project" value="InterPro"/>
</dbReference>
<dbReference type="PANTHER" id="PTHR30255">
    <property type="entry name" value="SINGLE-STRANDED-DNA-SPECIFIC EXONUCLEASE RECJ"/>
    <property type="match status" value="1"/>
</dbReference>
<evidence type="ECO:0000256" key="1">
    <source>
        <dbReference type="ARBA" id="ARBA00005915"/>
    </source>
</evidence>
<keyword evidence="5 9" id="KW-0269">Exonuclease</keyword>
<feature type="domain" description="DHHA1" evidence="7">
    <location>
        <begin position="346"/>
        <end position="440"/>
    </location>
</feature>
<dbReference type="InterPro" id="IPR003156">
    <property type="entry name" value="DHHA1_dom"/>
</dbReference>
<dbReference type="GO" id="GO:0003676">
    <property type="term" value="F:nucleic acid binding"/>
    <property type="evidence" value="ECO:0007669"/>
    <property type="project" value="InterPro"/>
</dbReference>
<evidence type="ECO:0000256" key="3">
    <source>
        <dbReference type="ARBA" id="ARBA00022722"/>
    </source>
</evidence>
<evidence type="ECO:0000259" key="7">
    <source>
        <dbReference type="Pfam" id="PF02272"/>
    </source>
</evidence>
<name>A0AA43XJM3_9CLOT</name>
<evidence type="ECO:0000259" key="8">
    <source>
        <dbReference type="Pfam" id="PF17768"/>
    </source>
</evidence>
<dbReference type="Pfam" id="PF17768">
    <property type="entry name" value="RecJ_OB"/>
    <property type="match status" value="1"/>
</dbReference>
<evidence type="ECO:0000313" key="9">
    <source>
        <dbReference type="EMBL" id="NBG87977.1"/>
    </source>
</evidence>
<evidence type="ECO:0000313" key="10">
    <source>
        <dbReference type="Proteomes" id="UP000449710"/>
    </source>
</evidence>
<dbReference type="GO" id="GO:0008409">
    <property type="term" value="F:5'-3' exonuclease activity"/>
    <property type="evidence" value="ECO:0007669"/>
    <property type="project" value="InterPro"/>
</dbReference>
<dbReference type="InterPro" id="IPR051673">
    <property type="entry name" value="SSDNA_exonuclease_RecJ"/>
</dbReference>
<feature type="domain" description="RecJ OB" evidence="8">
    <location>
        <begin position="458"/>
        <end position="567"/>
    </location>
</feature>
<evidence type="ECO:0000259" key="6">
    <source>
        <dbReference type="Pfam" id="PF01368"/>
    </source>
</evidence>
<dbReference type="InterPro" id="IPR041122">
    <property type="entry name" value="RecJ_OB"/>
</dbReference>
<comment type="caution">
    <text evidence="9">The sequence shown here is derived from an EMBL/GenBank/DDBJ whole genome shotgun (WGS) entry which is preliminary data.</text>
</comment>
<dbReference type="InterPro" id="IPR004610">
    <property type="entry name" value="RecJ"/>
</dbReference>
<dbReference type="GO" id="GO:0006281">
    <property type="term" value="P:DNA repair"/>
    <property type="evidence" value="ECO:0007669"/>
    <property type="project" value="InterPro"/>
</dbReference>
<accession>A0AA43XJM3</accession>
<evidence type="ECO:0000256" key="2">
    <source>
        <dbReference type="ARBA" id="ARBA00019841"/>
    </source>
</evidence>
<dbReference type="Pfam" id="PF02272">
    <property type="entry name" value="DHHA1"/>
    <property type="match status" value="1"/>
</dbReference>
<sequence length="574" mass="65672">MHKTLWKTVEGKGNENVEIQGVDPVITRILEQKGITDVEEIQEFLSAKPKKTYDPFLMKDLAQACDLIEKVYNNRGHILIYGDYDVDGITSTTLLMDFFQGFYNNTSYHIPNRQEEGYGLNLETLKELVKTRKPELLISVDCGITALEEVDFLKEQGVEVIITDHHTPGEELPKSLVINPKRKDCDYPFKELSGCGVAFKLTQGIQRRLQLGKKILNQNLDLVALATVADVVPLRDENRTLLKYGLQRINERRRLGLKVLLEEIRLGDKKITPGHIGFMIGPHFNAGGRVAEARTGVELLMTRDQNRAREIARHLARCNEERQEIQQVGLERCLTEIEEKYSEDDFLIVDLPGLHEGVIGIIAGRIKEIYYRPVLVLTNSEDPEVYKGSGRSIEGFDLYYEMSGFKDLFQKFGGHPAACGLSLEKGNIPRLRQELNKRAKELKEENPELFLKKIKIYAKLEEEKLHKGFIDTIHQMEPYGMGNEKPLFLLENLRVPAKGKQRLGKEKTHLKLKGRVPGGKQELEAIGFNMVEQYFEELQSPDALDVVFFPEMNVWKGRESVQLLIQDLRSREEE</sequence>
<dbReference type="AlphaFoldDB" id="A0AA43XJM3"/>
<gene>
    <name evidence="9" type="primary">recJ</name>
    <name evidence="9" type="ORF">ISALK_05635</name>
</gene>
<feature type="domain" description="DDH" evidence="6">
    <location>
        <begin position="77"/>
        <end position="227"/>
    </location>
</feature>
<keyword evidence="3" id="KW-0540">Nuclease</keyword>
<dbReference type="InterPro" id="IPR038763">
    <property type="entry name" value="DHH_sf"/>
</dbReference>
<keyword evidence="4" id="KW-0378">Hydrolase</keyword>